<dbReference type="PANTHER" id="PTHR30154:SF34">
    <property type="entry name" value="TRANSCRIPTIONAL REGULATOR AZLB"/>
    <property type="match status" value="1"/>
</dbReference>
<dbReference type="Pfam" id="PF01037">
    <property type="entry name" value="AsnC_trans_reg"/>
    <property type="match status" value="2"/>
</dbReference>
<gene>
    <name evidence="5" type="ORF">ARGLB_037_01170</name>
</gene>
<dbReference type="InterPro" id="IPR036390">
    <property type="entry name" value="WH_DNA-bd_sf"/>
</dbReference>
<dbReference type="SUPFAM" id="SSF54909">
    <property type="entry name" value="Dimeric alpha+beta barrel"/>
    <property type="match status" value="2"/>
</dbReference>
<keyword evidence="1" id="KW-0805">Transcription regulation</keyword>
<dbReference type="InterPro" id="IPR000485">
    <property type="entry name" value="AsnC-type_HTH_dom"/>
</dbReference>
<dbReference type="Pfam" id="PF13404">
    <property type="entry name" value="HTH_AsnC-type"/>
    <property type="match status" value="2"/>
</dbReference>
<dbReference type="PROSITE" id="PS50956">
    <property type="entry name" value="HTH_ASNC_2"/>
    <property type="match status" value="1"/>
</dbReference>
<dbReference type="RefSeq" id="WP_003800344.1">
    <property type="nucleotide sequence ID" value="NZ_BAEG01000037.1"/>
</dbReference>
<evidence type="ECO:0000256" key="3">
    <source>
        <dbReference type="ARBA" id="ARBA00023163"/>
    </source>
</evidence>
<protein>
    <submittedName>
        <fullName evidence="5">Putative AsnC family transcriptional regulator</fullName>
    </submittedName>
</protein>
<dbReference type="PRINTS" id="PR00033">
    <property type="entry name" value="HTHASNC"/>
</dbReference>
<reference evidence="5 6" key="1">
    <citation type="submission" date="2011-12" db="EMBL/GenBank/DDBJ databases">
        <title>Whole genome shotgun sequence of Arthrobacter globiformis NBRC 12137.</title>
        <authorList>
            <person name="Miyazawa S."/>
            <person name="Hosoyama A."/>
            <person name="Tsuchikane K."/>
            <person name="Katsumata H."/>
            <person name="Yamazaki S."/>
            <person name="Fujita N."/>
        </authorList>
    </citation>
    <scope>NUCLEOTIDE SEQUENCE [LARGE SCALE GENOMIC DNA]</scope>
    <source>
        <strain evidence="5 6">NBRC 12137</strain>
    </source>
</reference>
<dbReference type="InterPro" id="IPR019888">
    <property type="entry name" value="Tscrpt_reg_AsnC-like"/>
</dbReference>
<name>H0QK26_ARTG1</name>
<dbReference type="OrthoDB" id="7501856at2"/>
<dbReference type="SUPFAM" id="SSF46785">
    <property type="entry name" value="Winged helix' DNA-binding domain"/>
    <property type="match status" value="2"/>
</dbReference>
<evidence type="ECO:0000313" key="5">
    <source>
        <dbReference type="EMBL" id="GAB13266.1"/>
    </source>
</evidence>
<dbReference type="AlphaFoldDB" id="H0QK26"/>
<dbReference type="SMART" id="SM00344">
    <property type="entry name" value="HTH_ASNC"/>
    <property type="match status" value="2"/>
</dbReference>
<dbReference type="Gene3D" id="1.10.10.10">
    <property type="entry name" value="Winged helix-like DNA-binding domain superfamily/Winged helix DNA-binding domain"/>
    <property type="match status" value="2"/>
</dbReference>
<dbReference type="InterPro" id="IPR036388">
    <property type="entry name" value="WH-like_DNA-bd_sf"/>
</dbReference>
<keyword evidence="6" id="KW-1185">Reference proteome</keyword>
<evidence type="ECO:0000256" key="2">
    <source>
        <dbReference type="ARBA" id="ARBA00023125"/>
    </source>
</evidence>
<dbReference type="Proteomes" id="UP000003828">
    <property type="component" value="Unassembled WGS sequence"/>
</dbReference>
<feature type="domain" description="HTH asnC-type" evidence="4">
    <location>
        <begin position="17"/>
        <end position="77"/>
    </location>
</feature>
<keyword evidence="3" id="KW-0804">Transcription</keyword>
<dbReference type="GO" id="GO:0005829">
    <property type="term" value="C:cytosol"/>
    <property type="evidence" value="ECO:0007669"/>
    <property type="project" value="TreeGrafter"/>
</dbReference>
<dbReference type="Gene3D" id="3.30.70.920">
    <property type="match status" value="2"/>
</dbReference>
<accession>H0QK26</accession>
<dbReference type="eggNOG" id="COG1522">
    <property type="taxonomic scope" value="Bacteria"/>
</dbReference>
<organism evidence="5 6">
    <name type="scientific">Arthrobacter globiformis (strain ATCC 8010 / DSM 20124 / JCM 1332 / NBRC 12137 / NCIMB 8907 / NRRL B-2979 / 168)</name>
    <dbReference type="NCBI Taxonomy" id="1077972"/>
    <lineage>
        <taxon>Bacteria</taxon>
        <taxon>Bacillati</taxon>
        <taxon>Actinomycetota</taxon>
        <taxon>Actinomycetes</taxon>
        <taxon>Micrococcales</taxon>
        <taxon>Micrococcaceae</taxon>
        <taxon>Arthrobacter</taxon>
    </lineage>
</organism>
<dbReference type="STRING" id="1077972.ARGLB_037_01170"/>
<evidence type="ECO:0000259" key="4">
    <source>
        <dbReference type="PROSITE" id="PS50956"/>
    </source>
</evidence>
<proteinExistence type="predicted"/>
<comment type="caution">
    <text evidence="5">The sequence shown here is derived from an EMBL/GenBank/DDBJ whole genome shotgun (WGS) entry which is preliminary data.</text>
</comment>
<keyword evidence="2" id="KW-0238">DNA-binding</keyword>
<dbReference type="GO" id="GO:0043200">
    <property type="term" value="P:response to amino acid"/>
    <property type="evidence" value="ECO:0007669"/>
    <property type="project" value="TreeGrafter"/>
</dbReference>
<dbReference type="PANTHER" id="PTHR30154">
    <property type="entry name" value="LEUCINE-RESPONSIVE REGULATORY PROTEIN"/>
    <property type="match status" value="1"/>
</dbReference>
<dbReference type="InterPro" id="IPR011008">
    <property type="entry name" value="Dimeric_a/b-barrel"/>
</dbReference>
<evidence type="ECO:0000313" key="6">
    <source>
        <dbReference type="Proteomes" id="UP000003828"/>
    </source>
</evidence>
<dbReference type="GO" id="GO:0043565">
    <property type="term" value="F:sequence-specific DNA binding"/>
    <property type="evidence" value="ECO:0007669"/>
    <property type="project" value="InterPro"/>
</dbReference>
<dbReference type="InterPro" id="IPR019887">
    <property type="entry name" value="Tscrpt_reg_AsnC/Lrp_C"/>
</dbReference>
<evidence type="ECO:0000256" key="1">
    <source>
        <dbReference type="ARBA" id="ARBA00023015"/>
    </source>
</evidence>
<dbReference type="EMBL" id="BAEG01000037">
    <property type="protein sequence ID" value="GAB13266.1"/>
    <property type="molecule type" value="Genomic_DNA"/>
</dbReference>
<sequence>MTTEATPVAADQPTIALDPVDLALIDLLREDGRATFSDMGNEVSLSGEAIRHRIDRLERGGVIKVVGSVSPEVLGFRTFAGVAINVSKSAREVAEHLATFPATDFVVSTAGDFDVLVEVVCRDDDELLQVLDDIRAVPGVQGCHTFLYLSFEKYGYDTSGGLGGSRRQNGLSQQDPLTLDHADMAIIQALREDGRASYTDLAAVSGLTYPSARRRVLRLLETGVLHINTMVNRLLSQGQVQAGIGISVAGDIRAAAREISDLPEVGMIITTSGRHDLMLEVTCRDKADFADFVGTRLRAIKSVTATRTYGYLHIHKLPYTWSGLT</sequence>